<evidence type="ECO:0000256" key="3">
    <source>
        <dbReference type="ARBA" id="ARBA00022691"/>
    </source>
</evidence>
<dbReference type="PANTHER" id="PTHR30157:SF0">
    <property type="entry name" value="NADPH-DEPENDENT FERRIC-CHELATE REDUCTASE"/>
    <property type="match status" value="1"/>
</dbReference>
<dbReference type="Gene3D" id="1.10.10.10">
    <property type="entry name" value="Winged helix-like DNA-binding domain superfamily/Winged helix DNA-binding domain"/>
    <property type="match status" value="1"/>
</dbReference>
<gene>
    <name evidence="5" type="ORF">Q7514_16100</name>
</gene>
<dbReference type="SUPFAM" id="SSF63380">
    <property type="entry name" value="Riboflavin synthase domain-like"/>
    <property type="match status" value="1"/>
</dbReference>
<comment type="caution">
    <text evidence="5">The sequence shown here is derived from an EMBL/GenBank/DDBJ whole genome shotgun (WGS) entry which is preliminary data.</text>
</comment>
<dbReference type="Pfam" id="PF00891">
    <property type="entry name" value="Methyltransf_2"/>
    <property type="match status" value="1"/>
</dbReference>
<sequence>MAGTVREVEIFPICIREVDVLRVEDVTPGMRRVTVGGPSMDSHVRDGVELPPVRTSGFDDDVKLLPVDPRTGELPFEVPRNSDSGAVEWPSGSFQYARTYTVRSFDEDTREMAIDFAMHEGGLASDWANRVQPGETVLMAGPKHSAGLPAGVDWMLIAGDETALPAIAHCLEQLSSDLPATVVIEVAEPSHRQELKCEAPLDVTWLFRSENGGESRLVETVRAAQWRPGQPYLWVAGETLTIKPLRRWAKQDKEIGKQFVEIAGYWRHREVAQAGPASTVAAEVEIDPDEQLHEMSELLPPLAIRTAVTLGLFEAIDGGADTAEAVAAECGTHPGATAKLLRHLVLMDLVSVREGRFALTEMGMILADQDAFASQALHFDKIHTRLEMAFLGLLESVRTGAPAAGHGFADKQQDATFVDGYHEEVAFGSVYRAPALPDSVDFDGVRTVAIYGEGAGVYADNLARVLPELEVTLVGLPAQNTRNLVDVAESRRSRIEHIDSSEFTALTTPVDLAVAVDIVDCHPDADARMLLGALGASARRVVVVTDLLDPETTDDHETEADLLKLCLHGSGHRTEAELSALISEAGCGEPRFGAIGWGSTVVEFTGTR</sequence>
<keyword evidence="6" id="KW-1185">Reference proteome</keyword>
<name>A0ABU7LBW6_9NOCA</name>
<dbReference type="PROSITE" id="PS51384">
    <property type="entry name" value="FAD_FR"/>
    <property type="match status" value="1"/>
</dbReference>
<dbReference type="SUPFAM" id="SSF53335">
    <property type="entry name" value="S-adenosyl-L-methionine-dependent methyltransferases"/>
    <property type="match status" value="1"/>
</dbReference>
<keyword evidence="2" id="KW-0808">Transferase</keyword>
<evidence type="ECO:0000256" key="1">
    <source>
        <dbReference type="ARBA" id="ARBA00022603"/>
    </source>
</evidence>
<evidence type="ECO:0000259" key="4">
    <source>
        <dbReference type="PROSITE" id="PS51384"/>
    </source>
</evidence>
<dbReference type="InterPro" id="IPR029063">
    <property type="entry name" value="SAM-dependent_MTases_sf"/>
</dbReference>
<dbReference type="PANTHER" id="PTHR30157">
    <property type="entry name" value="FERRIC REDUCTASE, NADPH-DEPENDENT"/>
    <property type="match status" value="1"/>
</dbReference>
<dbReference type="EMBL" id="JAUTXY010000007">
    <property type="protein sequence ID" value="MEE2059045.1"/>
    <property type="molecule type" value="Genomic_DNA"/>
</dbReference>
<dbReference type="InterPro" id="IPR001077">
    <property type="entry name" value="COMT_C"/>
</dbReference>
<dbReference type="InterPro" id="IPR039261">
    <property type="entry name" value="FNR_nucleotide-bd"/>
</dbReference>
<dbReference type="InterPro" id="IPR012967">
    <property type="entry name" value="COMT_dimerisation"/>
</dbReference>
<dbReference type="InterPro" id="IPR017938">
    <property type="entry name" value="Riboflavin_synthase-like_b-brl"/>
</dbReference>
<dbReference type="InterPro" id="IPR036388">
    <property type="entry name" value="WH-like_DNA-bd_sf"/>
</dbReference>
<proteinExistence type="predicted"/>
<dbReference type="SUPFAM" id="SSF46785">
    <property type="entry name" value="Winged helix' DNA-binding domain"/>
    <property type="match status" value="1"/>
</dbReference>
<dbReference type="InterPro" id="IPR039374">
    <property type="entry name" value="SIP_fam"/>
</dbReference>
<dbReference type="InterPro" id="IPR016461">
    <property type="entry name" value="COMT-like"/>
</dbReference>
<dbReference type="RefSeq" id="WP_330134294.1">
    <property type="nucleotide sequence ID" value="NZ_JAUTXY010000007.1"/>
</dbReference>
<dbReference type="InterPro" id="IPR036390">
    <property type="entry name" value="WH_DNA-bd_sf"/>
</dbReference>
<evidence type="ECO:0000256" key="2">
    <source>
        <dbReference type="ARBA" id="ARBA00022679"/>
    </source>
</evidence>
<reference evidence="5 6" key="1">
    <citation type="submission" date="2023-07" db="EMBL/GenBank/DDBJ databases">
        <authorList>
            <person name="Girao M."/>
            <person name="Carvalho M.F."/>
        </authorList>
    </citation>
    <scope>NUCLEOTIDE SEQUENCE [LARGE SCALE GENOMIC DNA]</scope>
    <source>
        <strain evidence="5 6">YIM65754</strain>
    </source>
</reference>
<accession>A0ABU7LBW6</accession>
<protein>
    <submittedName>
        <fullName evidence="5">SIP domain-containing protein</fullName>
    </submittedName>
</protein>
<dbReference type="InterPro" id="IPR013113">
    <property type="entry name" value="SIP_FAD-bd"/>
</dbReference>
<dbReference type="Proteomes" id="UP001336020">
    <property type="component" value="Unassembled WGS sequence"/>
</dbReference>
<dbReference type="CDD" id="cd06193">
    <property type="entry name" value="siderophore_interacting"/>
    <property type="match status" value="1"/>
</dbReference>
<dbReference type="InterPro" id="IPR017927">
    <property type="entry name" value="FAD-bd_FR_type"/>
</dbReference>
<dbReference type="Pfam" id="PF04954">
    <property type="entry name" value="SIP"/>
    <property type="match status" value="1"/>
</dbReference>
<dbReference type="Gene3D" id="2.40.30.10">
    <property type="entry name" value="Translation factors"/>
    <property type="match status" value="1"/>
</dbReference>
<organism evidence="5 6">
    <name type="scientific">Rhodococcus artemisiae</name>
    <dbReference type="NCBI Taxonomy" id="714159"/>
    <lineage>
        <taxon>Bacteria</taxon>
        <taxon>Bacillati</taxon>
        <taxon>Actinomycetota</taxon>
        <taxon>Actinomycetes</taxon>
        <taxon>Mycobacteriales</taxon>
        <taxon>Nocardiaceae</taxon>
        <taxon>Rhodococcus</taxon>
    </lineage>
</organism>
<dbReference type="Gene3D" id="1.10.287.1350">
    <property type="match status" value="1"/>
</dbReference>
<evidence type="ECO:0000313" key="6">
    <source>
        <dbReference type="Proteomes" id="UP001336020"/>
    </source>
</evidence>
<keyword evidence="1" id="KW-0489">Methyltransferase</keyword>
<dbReference type="Pfam" id="PF08100">
    <property type="entry name" value="Dimerisation"/>
    <property type="match status" value="1"/>
</dbReference>
<dbReference type="Gene3D" id="3.40.50.80">
    <property type="entry name" value="Nucleotide-binding domain of ferredoxin-NADP reductase (FNR) module"/>
    <property type="match status" value="1"/>
</dbReference>
<dbReference type="PROSITE" id="PS51683">
    <property type="entry name" value="SAM_OMT_II"/>
    <property type="match status" value="1"/>
</dbReference>
<dbReference type="Pfam" id="PF08021">
    <property type="entry name" value="FAD_binding_9"/>
    <property type="match status" value="1"/>
</dbReference>
<keyword evidence="3" id="KW-0949">S-adenosyl-L-methionine</keyword>
<dbReference type="InterPro" id="IPR007037">
    <property type="entry name" value="SIP_rossman_dom"/>
</dbReference>
<feature type="domain" description="FAD-binding FR-type" evidence="4">
    <location>
        <begin position="13"/>
        <end position="149"/>
    </location>
</feature>
<dbReference type="Gene3D" id="3.40.50.150">
    <property type="entry name" value="Vaccinia Virus protein VP39"/>
    <property type="match status" value="1"/>
</dbReference>
<evidence type="ECO:0000313" key="5">
    <source>
        <dbReference type="EMBL" id="MEE2059045.1"/>
    </source>
</evidence>